<gene>
    <name evidence="2" type="ORF">AMECASPLE_010585</name>
</gene>
<protein>
    <submittedName>
        <fullName evidence="2">Uncharacterized protein</fullName>
    </submittedName>
</protein>
<proteinExistence type="predicted"/>
<organism evidence="2 3">
    <name type="scientific">Ameca splendens</name>
    <dbReference type="NCBI Taxonomy" id="208324"/>
    <lineage>
        <taxon>Eukaryota</taxon>
        <taxon>Metazoa</taxon>
        <taxon>Chordata</taxon>
        <taxon>Craniata</taxon>
        <taxon>Vertebrata</taxon>
        <taxon>Euteleostomi</taxon>
        <taxon>Actinopterygii</taxon>
        <taxon>Neopterygii</taxon>
        <taxon>Teleostei</taxon>
        <taxon>Neoteleostei</taxon>
        <taxon>Acanthomorphata</taxon>
        <taxon>Ovalentaria</taxon>
        <taxon>Atherinomorphae</taxon>
        <taxon>Cyprinodontiformes</taxon>
        <taxon>Goodeidae</taxon>
        <taxon>Ameca</taxon>
    </lineage>
</organism>
<evidence type="ECO:0000256" key="1">
    <source>
        <dbReference type="SAM" id="MobiDB-lite"/>
    </source>
</evidence>
<name>A0ABV0YBJ7_9TELE</name>
<dbReference type="Proteomes" id="UP001469553">
    <property type="component" value="Unassembled WGS sequence"/>
</dbReference>
<dbReference type="EMBL" id="JAHRIP010028831">
    <property type="protein sequence ID" value="MEQ2291158.1"/>
    <property type="molecule type" value="Genomic_DNA"/>
</dbReference>
<keyword evidence="3" id="KW-1185">Reference proteome</keyword>
<feature type="region of interest" description="Disordered" evidence="1">
    <location>
        <begin position="54"/>
        <end position="113"/>
    </location>
</feature>
<comment type="caution">
    <text evidence="2">The sequence shown here is derived from an EMBL/GenBank/DDBJ whole genome shotgun (WGS) entry which is preliminary data.</text>
</comment>
<sequence length="113" mass="12883">MSSVFPIMNVRQHYLKFQMLFRFLFSRSLSLFARIDVAVEMEARVYKRAVKKRPLNPSHGKSEEEMQIEERCKTPIPGRPDEGAVHREGGSGAAQKRPAGDNQKAPSLLKEIK</sequence>
<reference evidence="2 3" key="1">
    <citation type="submission" date="2021-06" db="EMBL/GenBank/DDBJ databases">
        <authorList>
            <person name="Palmer J.M."/>
        </authorList>
    </citation>
    <scope>NUCLEOTIDE SEQUENCE [LARGE SCALE GENOMIC DNA]</scope>
    <source>
        <strain evidence="2 3">AS_MEX2019</strain>
        <tissue evidence="2">Muscle</tissue>
    </source>
</reference>
<accession>A0ABV0YBJ7</accession>
<evidence type="ECO:0000313" key="2">
    <source>
        <dbReference type="EMBL" id="MEQ2291158.1"/>
    </source>
</evidence>
<feature type="compositionally biased region" description="Basic and acidic residues" evidence="1">
    <location>
        <begin position="60"/>
        <end position="89"/>
    </location>
</feature>
<evidence type="ECO:0000313" key="3">
    <source>
        <dbReference type="Proteomes" id="UP001469553"/>
    </source>
</evidence>